<dbReference type="PROSITE" id="PS51219">
    <property type="entry name" value="DPCK"/>
    <property type="match status" value="1"/>
</dbReference>
<organism evidence="10 11">
    <name type="scientific">Corynebacterium yudongzhengii</name>
    <dbReference type="NCBI Taxonomy" id="2080740"/>
    <lineage>
        <taxon>Bacteria</taxon>
        <taxon>Bacillati</taxon>
        <taxon>Actinomycetota</taxon>
        <taxon>Actinomycetes</taxon>
        <taxon>Mycobacteriales</taxon>
        <taxon>Corynebacteriaceae</taxon>
        <taxon>Corynebacterium</taxon>
    </lineage>
</organism>
<sequence>MRIIGLTGGIGSGKSTAATMLAEAGFPVIDADKLAREVVEPGMPALRELAEAFGEDILDGKGALRRSLLAERAFSSKENTERLNAITHPAIRRLQQQRIQEAADAGAHTVIYDMPLLIEQGLDEEMDLTVVVHTDRQLRIERLESARGISPQDAARRMDAQVDDETRLSKADVVLDNSGTLEELAQQVDRLVDKLKKS</sequence>
<keyword evidence="2 8" id="KW-0963">Cytoplasm</keyword>
<dbReference type="FunFam" id="3.40.50.300:FF:000991">
    <property type="entry name" value="Dephospho-CoA kinase"/>
    <property type="match status" value="1"/>
</dbReference>
<dbReference type="PANTHER" id="PTHR10695:SF46">
    <property type="entry name" value="BIFUNCTIONAL COENZYME A SYNTHASE-RELATED"/>
    <property type="match status" value="1"/>
</dbReference>
<comment type="pathway">
    <text evidence="8">Cofactor biosynthesis; coenzyme A biosynthesis; CoA from (R)-pantothenate: step 5/5.</text>
</comment>
<dbReference type="InterPro" id="IPR001977">
    <property type="entry name" value="Depp_CoAkinase"/>
</dbReference>
<dbReference type="OrthoDB" id="9812943at2"/>
<dbReference type="NCBIfam" id="NF002879">
    <property type="entry name" value="PRK03333.1"/>
    <property type="match status" value="1"/>
</dbReference>
<dbReference type="RefSeq" id="WP_108431610.1">
    <property type="nucleotide sequence ID" value="NZ_CP026947.1"/>
</dbReference>
<proteinExistence type="inferred from homology"/>
<accession>A0A2U1T625</accession>
<dbReference type="UniPathway" id="UPA00241">
    <property type="reaction ID" value="UER00356"/>
</dbReference>
<evidence type="ECO:0000256" key="1">
    <source>
        <dbReference type="ARBA" id="ARBA00009018"/>
    </source>
</evidence>
<evidence type="ECO:0000256" key="3">
    <source>
        <dbReference type="ARBA" id="ARBA00022679"/>
    </source>
</evidence>
<comment type="catalytic activity">
    <reaction evidence="8">
        <text>3'-dephospho-CoA + ATP = ADP + CoA + H(+)</text>
        <dbReference type="Rhea" id="RHEA:18245"/>
        <dbReference type="ChEBI" id="CHEBI:15378"/>
        <dbReference type="ChEBI" id="CHEBI:30616"/>
        <dbReference type="ChEBI" id="CHEBI:57287"/>
        <dbReference type="ChEBI" id="CHEBI:57328"/>
        <dbReference type="ChEBI" id="CHEBI:456216"/>
        <dbReference type="EC" id="2.7.1.24"/>
    </reaction>
</comment>
<dbReference type="Gene3D" id="3.40.50.300">
    <property type="entry name" value="P-loop containing nucleotide triphosphate hydrolases"/>
    <property type="match status" value="1"/>
</dbReference>
<evidence type="ECO:0000256" key="5">
    <source>
        <dbReference type="ARBA" id="ARBA00022777"/>
    </source>
</evidence>
<dbReference type="KEGG" id="cyz:C3B44_06215"/>
<feature type="binding site" evidence="8">
    <location>
        <begin position="11"/>
        <end position="16"/>
    </location>
    <ligand>
        <name>ATP</name>
        <dbReference type="ChEBI" id="CHEBI:30616"/>
    </ligand>
</feature>
<evidence type="ECO:0000256" key="4">
    <source>
        <dbReference type="ARBA" id="ARBA00022741"/>
    </source>
</evidence>
<dbReference type="InterPro" id="IPR027417">
    <property type="entry name" value="P-loop_NTPase"/>
</dbReference>
<evidence type="ECO:0000313" key="10">
    <source>
        <dbReference type="EMBL" id="PWC01457.1"/>
    </source>
</evidence>
<dbReference type="EMBL" id="QEEZ01000012">
    <property type="protein sequence ID" value="PWC01457.1"/>
    <property type="molecule type" value="Genomic_DNA"/>
</dbReference>
<dbReference type="EC" id="2.7.1.24" evidence="8 9"/>
<dbReference type="GO" id="GO:0005524">
    <property type="term" value="F:ATP binding"/>
    <property type="evidence" value="ECO:0007669"/>
    <property type="project" value="UniProtKB-UniRule"/>
</dbReference>
<keyword evidence="5 8" id="KW-0418">Kinase</keyword>
<keyword evidence="3 8" id="KW-0808">Transferase</keyword>
<evidence type="ECO:0000256" key="7">
    <source>
        <dbReference type="ARBA" id="ARBA00022993"/>
    </source>
</evidence>
<keyword evidence="4 8" id="KW-0547">Nucleotide-binding</keyword>
<evidence type="ECO:0000313" key="11">
    <source>
        <dbReference type="Proteomes" id="UP000244989"/>
    </source>
</evidence>
<comment type="similarity">
    <text evidence="1 8">Belongs to the CoaE family.</text>
</comment>
<dbReference type="CDD" id="cd02022">
    <property type="entry name" value="DPCK"/>
    <property type="match status" value="1"/>
</dbReference>
<dbReference type="Pfam" id="PF01121">
    <property type="entry name" value="CoaE"/>
    <property type="match status" value="1"/>
</dbReference>
<comment type="caution">
    <text evidence="10">The sequence shown here is derived from an EMBL/GenBank/DDBJ whole genome shotgun (WGS) entry which is preliminary data.</text>
</comment>
<evidence type="ECO:0000256" key="6">
    <source>
        <dbReference type="ARBA" id="ARBA00022840"/>
    </source>
</evidence>
<gene>
    <name evidence="8" type="primary">coaE</name>
    <name evidence="10" type="ORF">DF222_07300</name>
</gene>
<dbReference type="Proteomes" id="UP000244989">
    <property type="component" value="Unassembled WGS sequence"/>
</dbReference>
<dbReference type="HAMAP" id="MF_00376">
    <property type="entry name" value="Dephospho_CoA_kinase"/>
    <property type="match status" value="1"/>
</dbReference>
<keyword evidence="11" id="KW-1185">Reference proteome</keyword>
<reference evidence="11" key="1">
    <citation type="submission" date="2018-04" db="EMBL/GenBank/DDBJ databases">
        <authorList>
            <person name="Liu S."/>
            <person name="Wang Z."/>
            <person name="Li J."/>
        </authorList>
    </citation>
    <scope>NUCLEOTIDE SEQUENCE [LARGE SCALE GENOMIC DNA]</scope>
    <source>
        <strain evidence="11">2189</strain>
    </source>
</reference>
<dbReference type="GO" id="GO:0004140">
    <property type="term" value="F:dephospho-CoA kinase activity"/>
    <property type="evidence" value="ECO:0007669"/>
    <property type="project" value="UniProtKB-UniRule"/>
</dbReference>
<protein>
    <recommendedName>
        <fullName evidence="8 9">Dephospho-CoA kinase</fullName>
        <ecNumber evidence="8 9">2.7.1.24</ecNumber>
    </recommendedName>
    <alternativeName>
        <fullName evidence="8">Dephosphocoenzyme A kinase</fullName>
    </alternativeName>
</protein>
<dbReference type="NCBIfam" id="TIGR00152">
    <property type="entry name" value="dephospho-CoA kinase"/>
    <property type="match status" value="1"/>
</dbReference>
<comment type="function">
    <text evidence="8">Catalyzes the phosphorylation of the 3'-hydroxyl group of dephosphocoenzyme A to form coenzyme A.</text>
</comment>
<keyword evidence="6 8" id="KW-0067">ATP-binding</keyword>
<evidence type="ECO:0000256" key="9">
    <source>
        <dbReference type="NCBIfam" id="TIGR00152"/>
    </source>
</evidence>
<dbReference type="GO" id="GO:0015937">
    <property type="term" value="P:coenzyme A biosynthetic process"/>
    <property type="evidence" value="ECO:0007669"/>
    <property type="project" value="UniProtKB-UniRule"/>
</dbReference>
<evidence type="ECO:0000256" key="2">
    <source>
        <dbReference type="ARBA" id="ARBA00022490"/>
    </source>
</evidence>
<dbReference type="SUPFAM" id="SSF52540">
    <property type="entry name" value="P-loop containing nucleoside triphosphate hydrolases"/>
    <property type="match status" value="1"/>
</dbReference>
<name>A0A2U1T625_9CORY</name>
<keyword evidence="7 8" id="KW-0173">Coenzyme A biosynthesis</keyword>
<dbReference type="GO" id="GO:0005737">
    <property type="term" value="C:cytoplasm"/>
    <property type="evidence" value="ECO:0007669"/>
    <property type="project" value="UniProtKB-SubCell"/>
</dbReference>
<comment type="subcellular location">
    <subcellularLocation>
        <location evidence="8">Cytoplasm</location>
    </subcellularLocation>
</comment>
<dbReference type="AlphaFoldDB" id="A0A2U1T625"/>
<dbReference type="PANTHER" id="PTHR10695">
    <property type="entry name" value="DEPHOSPHO-COA KINASE-RELATED"/>
    <property type="match status" value="1"/>
</dbReference>
<evidence type="ECO:0000256" key="8">
    <source>
        <dbReference type="HAMAP-Rule" id="MF_00376"/>
    </source>
</evidence>